<dbReference type="RefSeq" id="WP_017515945.1">
    <property type="nucleotide sequence ID" value="NZ_CP037900.1"/>
</dbReference>
<accession>A0A482ILZ7</accession>
<evidence type="ECO:0000313" key="2">
    <source>
        <dbReference type="Proteomes" id="UP000253772"/>
    </source>
</evidence>
<organism evidence="1 2">
    <name type="scientific">Cupriavidus metallidurans</name>
    <dbReference type="NCBI Taxonomy" id="119219"/>
    <lineage>
        <taxon>Bacteria</taxon>
        <taxon>Pseudomonadati</taxon>
        <taxon>Pseudomonadota</taxon>
        <taxon>Betaproteobacteria</taxon>
        <taxon>Burkholderiales</taxon>
        <taxon>Burkholderiaceae</taxon>
        <taxon>Cupriavidus</taxon>
    </lineage>
</organism>
<reference evidence="1 2" key="1">
    <citation type="submission" date="2019-03" db="EMBL/GenBank/DDBJ databases">
        <title>Comparative insights into the high quality Complete genome sequence of highly metal resistant Cupriavidus metallidurans strain BS1 isolated from a gold-copper mine.</title>
        <authorList>
            <person name="Mazhar H.S."/>
            <person name="Rensing C."/>
        </authorList>
    </citation>
    <scope>NUCLEOTIDE SEQUENCE [LARGE SCALE GENOMIC DNA]</scope>
    <source>
        <strain evidence="1 2">BS1</strain>
    </source>
</reference>
<dbReference type="Proteomes" id="UP000253772">
    <property type="component" value="Chromosome c1"/>
</dbReference>
<gene>
    <name evidence="1" type="ORF">DDF84_005150</name>
</gene>
<sequence length="66" mass="7394">MAHARSPSWLDLIVEKSAPPSLPKREPDPLPVRRRWRHDPRFVVAPAAAHDPERLDVRLVIGAGSV</sequence>
<dbReference type="EMBL" id="CP037900">
    <property type="protein sequence ID" value="QBP09191.1"/>
    <property type="molecule type" value="Genomic_DNA"/>
</dbReference>
<evidence type="ECO:0000313" key="1">
    <source>
        <dbReference type="EMBL" id="QBP09191.1"/>
    </source>
</evidence>
<proteinExistence type="predicted"/>
<dbReference type="AlphaFoldDB" id="A0A482ILZ7"/>
<protein>
    <submittedName>
        <fullName evidence="1">Uncharacterized protein</fullName>
    </submittedName>
</protein>
<name>A0A482ILZ7_9BURK</name>